<feature type="transmembrane region" description="Helical" evidence="12">
    <location>
        <begin position="58"/>
        <end position="81"/>
    </location>
</feature>
<keyword evidence="7" id="KW-0653">Protein transport</keyword>
<comment type="subcellular location">
    <subcellularLocation>
        <location evidence="1">Cell inner membrane</location>
        <topology evidence="1">Multi-pass membrane protein</topology>
    </subcellularLocation>
    <subcellularLocation>
        <location evidence="12">Cell membrane</location>
        <topology evidence="12">Multi-pass membrane protein</topology>
    </subcellularLocation>
</comment>
<accession>A0ABW4PT42</accession>
<gene>
    <name evidence="14" type="ORF">ACFSDA_02580</name>
</gene>
<feature type="transmembrane region" description="Helical" evidence="12">
    <location>
        <begin position="182"/>
        <end position="201"/>
    </location>
</feature>
<protein>
    <recommendedName>
        <fullName evidence="11">Oligopeptide transport system permease protein OppC</fullName>
    </recommendedName>
</protein>
<feature type="domain" description="ABC transmembrane type-1" evidence="13">
    <location>
        <begin position="118"/>
        <end position="308"/>
    </location>
</feature>
<dbReference type="Gene3D" id="1.10.3720.10">
    <property type="entry name" value="MetI-like"/>
    <property type="match status" value="1"/>
</dbReference>
<dbReference type="InterPro" id="IPR050366">
    <property type="entry name" value="BP-dependent_transpt_permease"/>
</dbReference>
<dbReference type="PANTHER" id="PTHR43386:SF2">
    <property type="entry name" value="OLIGOPEPTIDE TRANSPORT SYSTEM PERMEASE PROTEIN OPPC"/>
    <property type="match status" value="1"/>
</dbReference>
<dbReference type="CDD" id="cd06261">
    <property type="entry name" value="TM_PBP2"/>
    <property type="match status" value="1"/>
</dbReference>
<evidence type="ECO:0000256" key="7">
    <source>
        <dbReference type="ARBA" id="ARBA00022927"/>
    </source>
</evidence>
<feature type="transmembrane region" description="Helical" evidence="12">
    <location>
        <begin position="288"/>
        <end position="307"/>
    </location>
</feature>
<sequence length="324" mass="34762">MTPTPPTDQAVDLPTDLEPTASLAEEAGVGAGSAAQKAYRPVSRGRLVWRRLRRKPNFWIGAVILTLIVLFALFGDLLNIYELGEQDPYSFNAKPSGQHFFGTDAIGVDLYASMTEALRKSLLIGFLAAPLATVLAAFIGSLAGYLGGFVETATNWVINLLLVLPVFYVLMIISPLLSSMSWVILVVAIGLFGWMIMAQIVKNQTKSLKEREYVKAARYMGVGTLTILRRHIIPNVASLLIIDATLGVASAILAETSLSYFGLGIQAPDVSLGTLLQDGTSAAVSRPWLFLIPAGFLVTLLTAVALIGDGLRDAIDPTSEVNRA</sequence>
<feature type="transmembrane region" description="Helical" evidence="12">
    <location>
        <begin position="236"/>
        <end position="254"/>
    </location>
</feature>
<comment type="caution">
    <text evidence="14">The sequence shown here is derived from an EMBL/GenBank/DDBJ whole genome shotgun (WGS) entry which is preliminary data.</text>
</comment>
<dbReference type="Pfam" id="PF00528">
    <property type="entry name" value="BPD_transp_1"/>
    <property type="match status" value="1"/>
</dbReference>
<reference evidence="15" key="1">
    <citation type="journal article" date="2019" name="Int. J. Syst. Evol. Microbiol.">
        <title>The Global Catalogue of Microorganisms (GCM) 10K type strain sequencing project: providing services to taxonomists for standard genome sequencing and annotation.</title>
        <authorList>
            <consortium name="The Broad Institute Genomics Platform"/>
            <consortium name="The Broad Institute Genome Sequencing Center for Infectious Disease"/>
            <person name="Wu L."/>
            <person name="Ma J."/>
        </authorList>
    </citation>
    <scope>NUCLEOTIDE SEQUENCE [LARGE SCALE GENOMIC DNA]</scope>
    <source>
        <strain evidence="15">JCM 11650</strain>
    </source>
</reference>
<evidence type="ECO:0000256" key="3">
    <source>
        <dbReference type="ARBA" id="ARBA00022475"/>
    </source>
</evidence>
<evidence type="ECO:0000256" key="8">
    <source>
        <dbReference type="ARBA" id="ARBA00022989"/>
    </source>
</evidence>
<organism evidence="14 15">
    <name type="scientific">Brachybacterium rhamnosum</name>
    <dbReference type="NCBI Taxonomy" id="173361"/>
    <lineage>
        <taxon>Bacteria</taxon>
        <taxon>Bacillati</taxon>
        <taxon>Actinomycetota</taxon>
        <taxon>Actinomycetes</taxon>
        <taxon>Micrococcales</taxon>
        <taxon>Dermabacteraceae</taxon>
        <taxon>Brachybacterium</taxon>
    </lineage>
</organism>
<keyword evidence="4" id="KW-0997">Cell inner membrane</keyword>
<feature type="transmembrane region" description="Helical" evidence="12">
    <location>
        <begin position="156"/>
        <end position="176"/>
    </location>
</feature>
<dbReference type="InterPro" id="IPR035906">
    <property type="entry name" value="MetI-like_sf"/>
</dbReference>
<dbReference type="EMBL" id="JBHUFL010000001">
    <property type="protein sequence ID" value="MFD1833951.1"/>
    <property type="molecule type" value="Genomic_DNA"/>
</dbReference>
<evidence type="ECO:0000313" key="15">
    <source>
        <dbReference type="Proteomes" id="UP001597280"/>
    </source>
</evidence>
<evidence type="ECO:0000256" key="11">
    <source>
        <dbReference type="ARBA" id="ARBA00072251"/>
    </source>
</evidence>
<dbReference type="SUPFAM" id="SSF161098">
    <property type="entry name" value="MetI-like"/>
    <property type="match status" value="1"/>
</dbReference>
<keyword evidence="9 12" id="KW-0472">Membrane</keyword>
<keyword evidence="3" id="KW-1003">Cell membrane</keyword>
<feature type="transmembrane region" description="Helical" evidence="12">
    <location>
        <begin position="122"/>
        <end position="144"/>
    </location>
</feature>
<evidence type="ECO:0000256" key="2">
    <source>
        <dbReference type="ARBA" id="ARBA00022448"/>
    </source>
</evidence>
<evidence type="ECO:0000256" key="1">
    <source>
        <dbReference type="ARBA" id="ARBA00004429"/>
    </source>
</evidence>
<dbReference type="PROSITE" id="PS50928">
    <property type="entry name" value="ABC_TM1"/>
    <property type="match status" value="1"/>
</dbReference>
<keyword evidence="2 12" id="KW-0813">Transport</keyword>
<evidence type="ECO:0000256" key="6">
    <source>
        <dbReference type="ARBA" id="ARBA00022856"/>
    </source>
</evidence>
<keyword evidence="8 12" id="KW-1133">Transmembrane helix</keyword>
<evidence type="ECO:0000256" key="12">
    <source>
        <dbReference type="RuleBase" id="RU363032"/>
    </source>
</evidence>
<evidence type="ECO:0000256" key="9">
    <source>
        <dbReference type="ARBA" id="ARBA00023136"/>
    </source>
</evidence>
<dbReference type="Pfam" id="PF12911">
    <property type="entry name" value="OppC_N"/>
    <property type="match status" value="1"/>
</dbReference>
<dbReference type="PANTHER" id="PTHR43386">
    <property type="entry name" value="OLIGOPEPTIDE TRANSPORT SYSTEM PERMEASE PROTEIN APPC"/>
    <property type="match status" value="1"/>
</dbReference>
<name>A0ABW4PT42_9MICO</name>
<evidence type="ECO:0000256" key="4">
    <source>
        <dbReference type="ARBA" id="ARBA00022519"/>
    </source>
</evidence>
<evidence type="ECO:0000313" key="14">
    <source>
        <dbReference type="EMBL" id="MFD1833951.1"/>
    </source>
</evidence>
<dbReference type="InterPro" id="IPR025966">
    <property type="entry name" value="OppC_N"/>
</dbReference>
<proteinExistence type="inferred from homology"/>
<keyword evidence="6" id="KW-0571">Peptide transport</keyword>
<evidence type="ECO:0000256" key="5">
    <source>
        <dbReference type="ARBA" id="ARBA00022692"/>
    </source>
</evidence>
<dbReference type="InterPro" id="IPR000515">
    <property type="entry name" value="MetI-like"/>
</dbReference>
<dbReference type="RefSeq" id="WP_264451015.1">
    <property type="nucleotide sequence ID" value="NZ_BAAAIS010000005.1"/>
</dbReference>
<dbReference type="Proteomes" id="UP001597280">
    <property type="component" value="Unassembled WGS sequence"/>
</dbReference>
<evidence type="ECO:0000256" key="10">
    <source>
        <dbReference type="ARBA" id="ARBA00024202"/>
    </source>
</evidence>
<evidence type="ECO:0000259" key="13">
    <source>
        <dbReference type="PROSITE" id="PS50928"/>
    </source>
</evidence>
<comment type="similarity">
    <text evidence="10">Belongs to the binding-protein-dependent transport system permease family. OppBC subfamily.</text>
</comment>
<keyword evidence="5 12" id="KW-0812">Transmembrane</keyword>
<keyword evidence="15" id="KW-1185">Reference proteome</keyword>